<dbReference type="Proteomes" id="UP000234789">
    <property type="component" value="Unassembled WGS sequence"/>
</dbReference>
<evidence type="ECO:0000313" key="2">
    <source>
        <dbReference type="EMBL" id="PLT48145.1"/>
    </source>
</evidence>
<evidence type="ECO:0000313" key="3">
    <source>
        <dbReference type="Proteomes" id="UP000234789"/>
    </source>
</evidence>
<sequence>MQIGHGDHSLSGRRWAWREWFIQEAKLLRQQRIGRPRTSGPPSRRLLAPVQQELVRPPS</sequence>
<dbReference type="EMBL" id="NFEZ01000001">
    <property type="protein sequence ID" value="PLT48145.1"/>
    <property type="molecule type" value="Genomic_DNA"/>
</dbReference>
<comment type="caution">
    <text evidence="2">The sequence shown here is derived from an EMBL/GenBank/DDBJ whole genome shotgun (WGS) entry which is preliminary data.</text>
</comment>
<gene>
    <name evidence="2" type="ORF">B8V81_0277</name>
</gene>
<dbReference type="AlphaFoldDB" id="A0A2N5NCS7"/>
<protein>
    <submittedName>
        <fullName evidence="2">Uncharacterized protein</fullName>
    </submittedName>
</protein>
<evidence type="ECO:0000256" key="1">
    <source>
        <dbReference type="SAM" id="MobiDB-lite"/>
    </source>
</evidence>
<feature type="region of interest" description="Disordered" evidence="1">
    <location>
        <begin position="31"/>
        <end position="59"/>
    </location>
</feature>
<name>A0A2N5NCS7_9BACL</name>
<reference evidence="2 3" key="1">
    <citation type="submission" date="2017-05" db="EMBL/GenBank/DDBJ databases">
        <title>Functional genome analysis of Paenibacillus pasadenensis strain R16: insights on endophytic life style and antifungal activity.</title>
        <authorList>
            <person name="Passera A."/>
            <person name="Marcolungo L."/>
            <person name="Casati P."/>
            <person name="Brasca M."/>
            <person name="Quaglino F."/>
            <person name="Delledonne M."/>
        </authorList>
    </citation>
    <scope>NUCLEOTIDE SEQUENCE [LARGE SCALE GENOMIC DNA]</scope>
    <source>
        <strain evidence="2 3">R16</strain>
    </source>
</reference>
<feature type="compositionally biased region" description="Low complexity" evidence="1">
    <location>
        <begin position="36"/>
        <end position="45"/>
    </location>
</feature>
<organism evidence="2 3">
    <name type="scientific">Paenibacillus pasadenensis</name>
    <dbReference type="NCBI Taxonomy" id="217090"/>
    <lineage>
        <taxon>Bacteria</taxon>
        <taxon>Bacillati</taxon>
        <taxon>Bacillota</taxon>
        <taxon>Bacilli</taxon>
        <taxon>Bacillales</taxon>
        <taxon>Paenibacillaceae</taxon>
        <taxon>Paenibacillus</taxon>
    </lineage>
</organism>
<accession>A0A2N5NCS7</accession>
<keyword evidence="3" id="KW-1185">Reference proteome</keyword>
<proteinExistence type="predicted"/>